<feature type="chain" id="PRO_5016286341" description="HMA domain-containing protein" evidence="1">
    <location>
        <begin position="26"/>
        <end position="98"/>
    </location>
</feature>
<accession>A0A2Z5G3W4</accession>
<dbReference type="InterPro" id="IPR036163">
    <property type="entry name" value="HMA_dom_sf"/>
</dbReference>
<dbReference type="Gene3D" id="3.30.70.100">
    <property type="match status" value="1"/>
</dbReference>
<protein>
    <recommendedName>
        <fullName evidence="2">HMA domain-containing protein</fullName>
    </recommendedName>
</protein>
<keyword evidence="1" id="KW-0732">Signal</keyword>
<organism evidence="3 4">
    <name type="scientific">Acidisarcina polymorpha</name>
    <dbReference type="NCBI Taxonomy" id="2211140"/>
    <lineage>
        <taxon>Bacteria</taxon>
        <taxon>Pseudomonadati</taxon>
        <taxon>Acidobacteriota</taxon>
        <taxon>Terriglobia</taxon>
        <taxon>Terriglobales</taxon>
        <taxon>Acidobacteriaceae</taxon>
        <taxon>Acidisarcina</taxon>
    </lineage>
</organism>
<evidence type="ECO:0000313" key="4">
    <source>
        <dbReference type="Proteomes" id="UP000253606"/>
    </source>
</evidence>
<dbReference type="PROSITE" id="PS50846">
    <property type="entry name" value="HMA_2"/>
    <property type="match status" value="1"/>
</dbReference>
<reference evidence="3 4" key="1">
    <citation type="journal article" date="2018" name="Front. Microbiol.">
        <title>Hydrolytic Capabilities as a Key to Environmental Success: Chitinolytic and Cellulolytic Acidobacteria From Acidic Sub-arctic Soils and Boreal Peatlands.</title>
        <authorList>
            <person name="Belova S.E."/>
            <person name="Ravin N.V."/>
            <person name="Pankratov T.A."/>
            <person name="Rakitin A.L."/>
            <person name="Ivanova A.A."/>
            <person name="Beletsky A.V."/>
            <person name="Mardanov A.V."/>
            <person name="Sinninghe Damste J.S."/>
            <person name="Dedysh S.N."/>
        </authorList>
    </citation>
    <scope>NUCLEOTIDE SEQUENCE [LARGE SCALE GENOMIC DNA]</scope>
    <source>
        <strain evidence="3 4">SBC82</strain>
    </source>
</reference>
<evidence type="ECO:0000256" key="1">
    <source>
        <dbReference type="SAM" id="SignalP"/>
    </source>
</evidence>
<proteinExistence type="predicted"/>
<dbReference type="GO" id="GO:0046872">
    <property type="term" value="F:metal ion binding"/>
    <property type="evidence" value="ECO:0007669"/>
    <property type="project" value="InterPro"/>
</dbReference>
<dbReference type="CDD" id="cd00371">
    <property type="entry name" value="HMA"/>
    <property type="match status" value="1"/>
</dbReference>
<name>A0A2Z5G3W4_9BACT</name>
<feature type="domain" description="HMA" evidence="2">
    <location>
        <begin position="28"/>
        <end position="94"/>
    </location>
</feature>
<dbReference type="Proteomes" id="UP000253606">
    <property type="component" value="Chromosome"/>
</dbReference>
<dbReference type="KEGG" id="abas:ACPOL_4217"/>
<dbReference type="OrthoDB" id="122439at2"/>
<dbReference type="EMBL" id="CP030840">
    <property type="protein sequence ID" value="AXC13494.1"/>
    <property type="molecule type" value="Genomic_DNA"/>
</dbReference>
<keyword evidence="4" id="KW-1185">Reference proteome</keyword>
<sequence>MFRRKFLQLATLASAGALAPMDALATVKTATYHVKGFSCITCATGLDTMLAKEKGIQSSKSTYPEGLVKVAYDPKQTNERSIVAFITDLGFTVDSNPA</sequence>
<dbReference type="SUPFAM" id="SSF55008">
    <property type="entry name" value="HMA, heavy metal-associated domain"/>
    <property type="match status" value="1"/>
</dbReference>
<dbReference type="RefSeq" id="WP_114208469.1">
    <property type="nucleotide sequence ID" value="NZ_CP030840.1"/>
</dbReference>
<dbReference type="AlphaFoldDB" id="A0A2Z5G3W4"/>
<evidence type="ECO:0000313" key="3">
    <source>
        <dbReference type="EMBL" id="AXC13494.1"/>
    </source>
</evidence>
<feature type="signal peptide" evidence="1">
    <location>
        <begin position="1"/>
        <end position="25"/>
    </location>
</feature>
<evidence type="ECO:0000259" key="2">
    <source>
        <dbReference type="PROSITE" id="PS50846"/>
    </source>
</evidence>
<gene>
    <name evidence="3" type="ORF">ACPOL_4217</name>
</gene>
<dbReference type="InterPro" id="IPR006121">
    <property type="entry name" value="HMA_dom"/>
</dbReference>